<dbReference type="InterPro" id="IPR028204">
    <property type="entry name" value="Tricorn_C1"/>
</dbReference>
<evidence type="ECO:0000256" key="5">
    <source>
        <dbReference type="ARBA" id="ARBA00022801"/>
    </source>
</evidence>
<sequence length="1115" mass="125078">MFNKKSFLFSFCLLFLMLVVSALAINTRDTAMLNRPAVGTDKIAFVYAGNLWTADLDGKNPRQLTVEAEVVGLPVFSPDGKWLAFSAQRDGNIDVYLIPSEGGQSRRLTWHPGQDVVQDFSPCGKYIYFTSTRNASTRGTSNLFVISIDGGFPEQLPIPYVYRARVSPSGQLIAYNHFPDAFRQWKNYRGGRNSIIAIYDRKNNTVEKIPQPEGRCNDIDPVWSEDRLFFLSDRNGEFNLFSYDLKSKEIKQLTRYSDFPIIDASGNKDRIIYEQAGYLHLFDPKSERSQRLVVGISTDLIELRERFAKGARWIRNADLSPSGARAVFEFRGEIVTLPAEKGDYRNLTQTLAVHERNPIWSPDGKTIAYFSDESGEYELHLRAQDGKGPVRKFKLPGAGFYGSAVWSPDSQKIAFADNSLTLFWLDLKTGAIKKIASEYLYGPGRLSEMHADWSPDSRWITYTLTTQTYIQKVYVYSLEKDKSFAITDGLSEVAEPRFDPSGNYLYFLASTDAGPVKQWFDMSNADLRASYSIYLAVLKKDLPNPLARESDEEKAAEKKENATALAEKPATSTQKPAAASSTSAKPEKPEAKAAGTTIDFEGLEYRIVAIPVPPGNYSSLQVGEAGNIYYLEFPTLPIGAMFSPGARSAKLHKFDLKSRKDEVIMEGLSNYLLSSDHKKILYVAQNTWGITNLGGKIQVGQGKINVDSIEVKVDPLKEWPQIFYEAWKINRDFFYDPNMHGCDWPAMKAKYEKFLPELSCRDDLNRVIMWMCSELAVGHHRGGGGDTPYERKSVQVGLLGADFEIANGRYRFKKVYGGLNWNPELRSPLTEPGVNVKAGEYLLAVEGKELVPPDNLFKYFENKAEKIMEITVGPSPDAKGSRTVQVVPVADDYGLRNRDWVEGNLKRVEEATGGRVAYVYVPNTSTQGYVYFRRYFFPQAYKDAIIVDERFNGGGSVADYYIDWLSKPFIAMWAMRYGADLKTPSASIQGPKVMLINEMAGSGGDLLPWMFRHFKLGPLVGKRTWGGLVGVLGFPVLMDGGSITAPNLAFWTEEEGFGVENVGVPPDIDVEITPADYAAGRDPQLEKAIEVIMDLLKKNPPKKMQRPPYPVRVRK</sequence>
<feature type="compositionally biased region" description="Basic and acidic residues" evidence="9">
    <location>
        <begin position="546"/>
        <end position="561"/>
    </location>
</feature>
<organism evidence="12 13">
    <name type="scientific">Candidatus Saccharicenans subterraneus</name>
    <dbReference type="NCBI Taxonomy" id="2508984"/>
    <lineage>
        <taxon>Bacteria</taxon>
        <taxon>Candidatus Aminicenantota</taxon>
        <taxon>Candidatus Aminicenantia</taxon>
        <taxon>Candidatus Aminicenantales</taxon>
        <taxon>Candidatus Saccharicenantaceae</taxon>
        <taxon>Candidatus Saccharicenans</taxon>
    </lineage>
</organism>
<dbReference type="SMART" id="SM00245">
    <property type="entry name" value="TSPc"/>
    <property type="match status" value="1"/>
</dbReference>
<evidence type="ECO:0000313" key="13">
    <source>
        <dbReference type="Proteomes" id="UP000257323"/>
    </source>
</evidence>
<dbReference type="EMBL" id="QUAH01000001">
    <property type="protein sequence ID" value="RFT17142.1"/>
    <property type="molecule type" value="Genomic_DNA"/>
</dbReference>
<accession>A0A3E2BR72</accession>
<evidence type="ECO:0000259" key="11">
    <source>
        <dbReference type="SMART" id="SM00245"/>
    </source>
</evidence>
<comment type="subcellular location">
    <subcellularLocation>
        <location evidence="1 7">Cytoplasm</location>
    </subcellularLocation>
</comment>
<dbReference type="PIRSF" id="PIRSF036421">
    <property type="entry name" value="Tricorn_protease"/>
    <property type="match status" value="1"/>
</dbReference>
<evidence type="ECO:0000313" key="12">
    <source>
        <dbReference type="EMBL" id="RFT17142.1"/>
    </source>
</evidence>
<keyword evidence="3 7" id="KW-0963">Cytoplasm</keyword>
<dbReference type="Proteomes" id="UP000257323">
    <property type="component" value="Unassembled WGS sequence"/>
</dbReference>
<dbReference type="Gene3D" id="3.90.226.10">
    <property type="entry name" value="2-enoyl-CoA Hydratase, Chain A, domain 1"/>
    <property type="match status" value="1"/>
</dbReference>
<comment type="similarity">
    <text evidence="2 7">Belongs to the peptidase S41B family.</text>
</comment>
<dbReference type="Pfam" id="PF03572">
    <property type="entry name" value="Peptidase_S41"/>
    <property type="match status" value="1"/>
</dbReference>
<dbReference type="AlphaFoldDB" id="A0A3E2BR72"/>
<dbReference type="InterPro" id="IPR005151">
    <property type="entry name" value="Tail-specific_protease"/>
</dbReference>
<comment type="function">
    <text evidence="7">Degrades oligopeptides.</text>
</comment>
<dbReference type="Pfam" id="PF14684">
    <property type="entry name" value="Tricorn_C1"/>
    <property type="match status" value="1"/>
</dbReference>
<dbReference type="InterPro" id="IPR015943">
    <property type="entry name" value="WD40/YVTN_repeat-like_dom_sf"/>
</dbReference>
<feature type="domain" description="Tail specific protease" evidence="11">
    <location>
        <begin position="879"/>
        <end position="1071"/>
    </location>
</feature>
<gene>
    <name evidence="12" type="ORF">OP8BY_1084</name>
</gene>
<evidence type="ECO:0000256" key="2">
    <source>
        <dbReference type="ARBA" id="ARBA00008524"/>
    </source>
</evidence>
<feature type="chain" id="PRO_5017704171" description="Tricorn protease homolog" evidence="10">
    <location>
        <begin position="25"/>
        <end position="1115"/>
    </location>
</feature>
<dbReference type="EC" id="3.4.21.-" evidence="7"/>
<dbReference type="Gene3D" id="2.30.42.10">
    <property type="match status" value="1"/>
</dbReference>
<evidence type="ECO:0000256" key="10">
    <source>
        <dbReference type="SAM" id="SignalP"/>
    </source>
</evidence>
<keyword evidence="10" id="KW-0732">Signal</keyword>
<keyword evidence="6 7" id="KW-0720">Serine protease</keyword>
<evidence type="ECO:0000256" key="3">
    <source>
        <dbReference type="ARBA" id="ARBA00022490"/>
    </source>
</evidence>
<dbReference type="InterPro" id="IPR029045">
    <property type="entry name" value="ClpP/crotonase-like_dom_sf"/>
</dbReference>
<keyword evidence="5 7" id="KW-0378">Hydrolase</keyword>
<feature type="region of interest" description="Disordered" evidence="9">
    <location>
        <begin position="546"/>
        <end position="593"/>
    </location>
</feature>
<dbReference type="InterPro" id="IPR012393">
    <property type="entry name" value="Tricorn_protease"/>
</dbReference>
<dbReference type="SUPFAM" id="SSF82171">
    <property type="entry name" value="DPP6 N-terminal domain-like"/>
    <property type="match status" value="1"/>
</dbReference>
<dbReference type="Pfam" id="PF26549">
    <property type="entry name" value="Tricorn_N"/>
    <property type="match status" value="1"/>
</dbReference>
<evidence type="ECO:0000256" key="1">
    <source>
        <dbReference type="ARBA" id="ARBA00004496"/>
    </source>
</evidence>
<reference evidence="12 13" key="1">
    <citation type="submission" date="2018-08" db="EMBL/GenBank/DDBJ databases">
        <title>Genome analysis of the thermophilic bacterium of the candidate phylum Aminicenantes from deep subsurface aquifer revealed its physiology and ecological role.</title>
        <authorList>
            <person name="Kadnikov V.V."/>
            <person name="Mardanov A.V."/>
            <person name="Beletsky A.V."/>
            <person name="Karnachuk O.V."/>
            <person name="Ravin N.V."/>
        </authorList>
    </citation>
    <scope>NUCLEOTIDE SEQUENCE [LARGE SCALE GENOMIC DNA]</scope>
    <source>
        <strain evidence="12">BY38</strain>
    </source>
</reference>
<evidence type="ECO:0000256" key="7">
    <source>
        <dbReference type="PIRNR" id="PIRNR036421"/>
    </source>
</evidence>
<dbReference type="Gene3D" id="3.30.750.44">
    <property type="match status" value="1"/>
</dbReference>
<dbReference type="SUPFAM" id="SSF69304">
    <property type="entry name" value="Tricorn protease N-terminal domain"/>
    <property type="match status" value="1"/>
</dbReference>
<dbReference type="InterPro" id="IPR029414">
    <property type="entry name" value="Tricorn_PDZ"/>
</dbReference>
<dbReference type="GO" id="GO:0005737">
    <property type="term" value="C:cytoplasm"/>
    <property type="evidence" value="ECO:0007669"/>
    <property type="project" value="UniProtKB-SubCell"/>
</dbReference>
<dbReference type="InterPro" id="IPR036034">
    <property type="entry name" value="PDZ_sf"/>
</dbReference>
<feature type="active site" description="Nucleophile" evidence="8">
    <location>
        <position position="1002"/>
    </location>
</feature>
<feature type="active site" description="Charge relay system" evidence="8">
    <location>
        <position position="779"/>
    </location>
</feature>
<dbReference type="PANTHER" id="PTHR43253">
    <property type="entry name" value="TRICORN PROTEASE HOMOLOG 2-RELATED"/>
    <property type="match status" value="1"/>
</dbReference>
<dbReference type="PANTHER" id="PTHR43253:SF1">
    <property type="entry name" value="TRICORN PROTEASE HOMOLOG 2-RELATED"/>
    <property type="match status" value="1"/>
</dbReference>
<keyword evidence="4 7" id="KW-0645">Protease</keyword>
<dbReference type="GO" id="GO:0006508">
    <property type="term" value="P:proteolysis"/>
    <property type="evidence" value="ECO:0007669"/>
    <property type="project" value="UniProtKB-UniRule"/>
</dbReference>
<dbReference type="Gene3D" id="2.120.10.60">
    <property type="entry name" value="Tricorn protease N-terminal domain"/>
    <property type="match status" value="1"/>
</dbReference>
<dbReference type="Gene3D" id="2.130.10.10">
    <property type="entry name" value="YVTN repeat-like/Quinoprotein amine dehydrogenase"/>
    <property type="match status" value="1"/>
</dbReference>
<evidence type="ECO:0000256" key="6">
    <source>
        <dbReference type="ARBA" id="ARBA00022825"/>
    </source>
</evidence>
<evidence type="ECO:0000256" key="8">
    <source>
        <dbReference type="PIRSR" id="PIRSR036421-1"/>
    </source>
</evidence>
<protein>
    <recommendedName>
        <fullName evidence="7">Tricorn protease homolog</fullName>
        <ecNumber evidence="7">3.4.21.-</ecNumber>
    </recommendedName>
</protein>
<name>A0A3E2BR72_9BACT</name>
<evidence type="ECO:0000256" key="4">
    <source>
        <dbReference type="ARBA" id="ARBA00022670"/>
    </source>
</evidence>
<feature type="compositionally biased region" description="Low complexity" evidence="9">
    <location>
        <begin position="562"/>
        <end position="584"/>
    </location>
</feature>
<evidence type="ECO:0000256" key="9">
    <source>
        <dbReference type="SAM" id="MobiDB-lite"/>
    </source>
</evidence>
<dbReference type="GO" id="GO:0008236">
    <property type="term" value="F:serine-type peptidase activity"/>
    <property type="evidence" value="ECO:0007669"/>
    <property type="project" value="UniProtKB-UniRule"/>
</dbReference>
<dbReference type="Pfam" id="PF14685">
    <property type="entry name" value="PDZ_Tricorn"/>
    <property type="match status" value="1"/>
</dbReference>
<comment type="caution">
    <text evidence="12">The sequence shown here is derived from an EMBL/GenBank/DDBJ whole genome shotgun (WGS) entry which is preliminary data.</text>
</comment>
<feature type="active site" description="Charge relay system" evidence="8">
    <location>
        <position position="1060"/>
    </location>
</feature>
<proteinExistence type="inferred from homology"/>
<dbReference type="SUPFAM" id="SSF52096">
    <property type="entry name" value="ClpP/crotonase"/>
    <property type="match status" value="1"/>
</dbReference>
<dbReference type="CDD" id="cd07562">
    <property type="entry name" value="Peptidase_S41_TRI"/>
    <property type="match status" value="1"/>
</dbReference>
<feature type="signal peptide" evidence="10">
    <location>
        <begin position="1"/>
        <end position="24"/>
    </location>
</feature>
<dbReference type="Pfam" id="PF26550">
    <property type="entry name" value="Tricorn_2nd"/>
    <property type="match status" value="1"/>
</dbReference>
<dbReference type="SUPFAM" id="SSF50156">
    <property type="entry name" value="PDZ domain-like"/>
    <property type="match status" value="1"/>
</dbReference>